<comment type="catalytic activity">
    <reaction evidence="12">
        <text>a 1,2-diacyl-sn-glycero-3-phospho-(1D-myo-inositol-4,5-bisphosphate) + H2O = 1D-myo-inositol 1,4,5-trisphosphate + a 1,2-diacyl-sn-glycerol + H(+)</text>
        <dbReference type="Rhea" id="RHEA:33179"/>
        <dbReference type="ChEBI" id="CHEBI:15377"/>
        <dbReference type="ChEBI" id="CHEBI:15378"/>
        <dbReference type="ChEBI" id="CHEBI:17815"/>
        <dbReference type="ChEBI" id="CHEBI:58456"/>
        <dbReference type="ChEBI" id="CHEBI:203600"/>
        <dbReference type="EC" id="3.1.4.11"/>
    </reaction>
    <physiologicalReaction direction="left-to-right" evidence="12">
        <dbReference type="Rhea" id="RHEA:33180"/>
    </physiologicalReaction>
</comment>
<feature type="domain" description="SH3" evidence="18">
    <location>
        <begin position="776"/>
        <end position="836"/>
    </location>
</feature>
<evidence type="ECO:0000256" key="8">
    <source>
        <dbReference type="ARBA" id="ARBA00022963"/>
    </source>
</evidence>
<dbReference type="SUPFAM" id="SSF50044">
    <property type="entry name" value="SH3-domain"/>
    <property type="match status" value="1"/>
</dbReference>
<keyword evidence="7" id="KW-0106">Calcium</keyword>
<evidence type="ECO:0000256" key="9">
    <source>
        <dbReference type="ARBA" id="ARBA00022999"/>
    </source>
</evidence>
<keyword evidence="8 15" id="KW-0442">Lipid degradation</keyword>
<evidence type="ECO:0000313" key="23">
    <source>
        <dbReference type="Proteomes" id="UP000789390"/>
    </source>
</evidence>
<dbReference type="InterPro" id="IPR000980">
    <property type="entry name" value="SH2"/>
</dbReference>
<dbReference type="FunFam" id="2.30.30.40:FF:000119">
    <property type="entry name" value="1-phosphatidylinositol 4,5-bisphosphate phosphodiesterase gamma"/>
    <property type="match status" value="1"/>
</dbReference>
<dbReference type="InterPro" id="IPR035023">
    <property type="entry name" value="PLC-gamma_C-SH2"/>
</dbReference>
<dbReference type="EMBL" id="CAKKLH010000146">
    <property type="protein sequence ID" value="CAH0104587.1"/>
    <property type="molecule type" value="Genomic_DNA"/>
</dbReference>
<dbReference type="SUPFAM" id="SSF49562">
    <property type="entry name" value="C2 domain (Calcium/lipid-binding domain, CaLB)"/>
    <property type="match status" value="1"/>
</dbReference>
<dbReference type="SMART" id="SM00233">
    <property type="entry name" value="PH"/>
    <property type="match status" value="2"/>
</dbReference>
<dbReference type="InterPro" id="IPR011993">
    <property type="entry name" value="PH-like_dom_sf"/>
</dbReference>
<keyword evidence="5" id="KW-0677">Repeat</keyword>
<keyword evidence="3 14" id="KW-0728">SH3 domain</keyword>
<keyword evidence="23" id="KW-1185">Reference proteome</keyword>
<dbReference type="SUPFAM" id="SSF47473">
    <property type="entry name" value="EF-hand"/>
    <property type="match status" value="1"/>
</dbReference>
<dbReference type="GO" id="GO:0048015">
    <property type="term" value="P:phosphatidylinositol-mediated signaling"/>
    <property type="evidence" value="ECO:0007669"/>
    <property type="project" value="TreeGrafter"/>
</dbReference>
<dbReference type="InterPro" id="IPR001711">
    <property type="entry name" value="PLipase_C_Pinositol-sp_Y"/>
</dbReference>
<evidence type="ECO:0000256" key="16">
    <source>
        <dbReference type="SAM" id="MobiDB-lite"/>
    </source>
</evidence>
<dbReference type="GO" id="GO:0051209">
    <property type="term" value="P:release of sequestered calcium ion into cytosol"/>
    <property type="evidence" value="ECO:0007669"/>
    <property type="project" value="TreeGrafter"/>
</dbReference>
<dbReference type="FunFam" id="3.20.20.190:FF:000112">
    <property type="match status" value="1"/>
</dbReference>
<dbReference type="InterPro" id="IPR002048">
    <property type="entry name" value="EF_hand_dom"/>
</dbReference>
<dbReference type="SMART" id="SM00148">
    <property type="entry name" value="PLCXc"/>
    <property type="match status" value="1"/>
</dbReference>
<dbReference type="CDD" id="cd08592">
    <property type="entry name" value="PI-PLCc_gamma"/>
    <property type="match status" value="1"/>
</dbReference>
<dbReference type="InterPro" id="IPR000909">
    <property type="entry name" value="PLipase_C_PInositol-sp_X_dom"/>
</dbReference>
<dbReference type="InterPro" id="IPR036860">
    <property type="entry name" value="SH2_dom_sf"/>
</dbReference>
<dbReference type="GO" id="GO:0032587">
    <property type="term" value="C:ruffle membrane"/>
    <property type="evidence" value="ECO:0007669"/>
    <property type="project" value="TreeGrafter"/>
</dbReference>
<dbReference type="FunFam" id="3.30.505.10:FF:000011">
    <property type="entry name" value="1-phosphatidylinositol 4,5-bisphosphate phosphodiesterase gamma"/>
    <property type="match status" value="1"/>
</dbReference>
<gene>
    <name evidence="22" type="ORF">DGAL_LOCUS7496</name>
</gene>
<evidence type="ECO:0000256" key="12">
    <source>
        <dbReference type="ARBA" id="ARBA00023674"/>
    </source>
</evidence>
<evidence type="ECO:0000259" key="20">
    <source>
        <dbReference type="PROSITE" id="PS50008"/>
    </source>
</evidence>
<dbReference type="InterPro" id="IPR017946">
    <property type="entry name" value="PLC-like_Pdiesterase_TIM-brl"/>
</dbReference>
<keyword evidence="4" id="KW-0597">Phosphoprotein</keyword>
<dbReference type="PANTHER" id="PTHR10336">
    <property type="entry name" value="PHOSPHOINOSITIDE-SPECIFIC PHOSPHOLIPASE C FAMILY PROTEIN"/>
    <property type="match status" value="1"/>
</dbReference>
<evidence type="ECO:0000256" key="4">
    <source>
        <dbReference type="ARBA" id="ARBA00022553"/>
    </source>
</evidence>
<evidence type="ECO:0000256" key="11">
    <source>
        <dbReference type="ARBA" id="ARBA00023224"/>
    </source>
</evidence>
<evidence type="ECO:0000259" key="21">
    <source>
        <dbReference type="PROSITE" id="PS50222"/>
    </source>
</evidence>
<dbReference type="Pfam" id="PF00388">
    <property type="entry name" value="PI-PLC-X"/>
    <property type="match status" value="1"/>
</dbReference>
<dbReference type="SUPFAM" id="SSF51695">
    <property type="entry name" value="PLC-like phosphodiesterases"/>
    <property type="match status" value="2"/>
</dbReference>
<reference evidence="22" key="1">
    <citation type="submission" date="2021-11" db="EMBL/GenBank/DDBJ databases">
        <authorList>
            <person name="Schell T."/>
        </authorList>
    </citation>
    <scope>NUCLEOTIDE SEQUENCE</scope>
    <source>
        <strain evidence="22">M5</strain>
    </source>
</reference>
<dbReference type="InterPro" id="IPR035024">
    <property type="entry name" value="PLC-gamma_N-SH2"/>
</dbReference>
<proteinExistence type="predicted"/>
<dbReference type="Pfam" id="PF23583">
    <property type="entry name" value="EF_HAND_2_PLCG"/>
    <property type="match status" value="1"/>
</dbReference>
<keyword evidence="6 15" id="KW-0378">Hydrolase</keyword>
<dbReference type="PROSITE" id="PS50001">
    <property type="entry name" value="SH2"/>
    <property type="match status" value="2"/>
</dbReference>
<dbReference type="GO" id="GO:0005509">
    <property type="term" value="F:calcium ion binding"/>
    <property type="evidence" value="ECO:0007669"/>
    <property type="project" value="InterPro"/>
</dbReference>
<dbReference type="InterPro" id="IPR000008">
    <property type="entry name" value="C2_dom"/>
</dbReference>
<feature type="region of interest" description="Disordered" evidence="16">
    <location>
        <begin position="512"/>
        <end position="538"/>
    </location>
</feature>
<dbReference type="InterPro" id="IPR011992">
    <property type="entry name" value="EF-hand-dom_pair"/>
</dbReference>
<dbReference type="Gene3D" id="2.30.29.30">
    <property type="entry name" value="Pleckstrin-homology domain (PH domain)/Phosphotyrosine-binding domain (PTB)"/>
    <property type="match status" value="1"/>
</dbReference>
<dbReference type="Pfam" id="PF00018">
    <property type="entry name" value="SH3_1"/>
    <property type="match status" value="1"/>
</dbReference>
<feature type="domain" description="PI-PLC Y-box" evidence="20">
    <location>
        <begin position="951"/>
        <end position="1066"/>
    </location>
</feature>
<keyword evidence="9 13" id="KW-0727">SH2 domain</keyword>
<dbReference type="SMART" id="SM00149">
    <property type="entry name" value="PLCYc"/>
    <property type="match status" value="1"/>
</dbReference>
<feature type="domain" description="C2" evidence="19">
    <location>
        <begin position="1062"/>
        <end position="1187"/>
    </location>
</feature>
<dbReference type="SMART" id="SM00239">
    <property type="entry name" value="C2"/>
    <property type="match status" value="1"/>
</dbReference>
<evidence type="ECO:0000256" key="10">
    <source>
        <dbReference type="ARBA" id="ARBA00023098"/>
    </source>
</evidence>
<evidence type="ECO:0000256" key="3">
    <source>
        <dbReference type="ARBA" id="ARBA00022443"/>
    </source>
</evidence>
<dbReference type="Pfam" id="PF00168">
    <property type="entry name" value="C2"/>
    <property type="match status" value="1"/>
</dbReference>
<keyword evidence="10 15" id="KW-0443">Lipid metabolism</keyword>
<dbReference type="PRINTS" id="PR00401">
    <property type="entry name" value="SH2DOMAIN"/>
</dbReference>
<accession>A0A8J2RN00</accession>
<dbReference type="SUPFAM" id="SSF50729">
    <property type="entry name" value="PH domain-like"/>
    <property type="match status" value="1"/>
</dbReference>
<feature type="domain" description="SH2" evidence="17">
    <location>
        <begin position="660"/>
        <end position="749"/>
    </location>
</feature>
<dbReference type="InterPro" id="IPR001849">
    <property type="entry name" value="PH_domain"/>
</dbReference>
<dbReference type="InterPro" id="IPR056586">
    <property type="entry name" value="EF-hand_PLCG1"/>
</dbReference>
<dbReference type="Pfam" id="PF00017">
    <property type="entry name" value="SH2"/>
    <property type="match status" value="2"/>
</dbReference>
<organism evidence="22 23">
    <name type="scientific">Daphnia galeata</name>
    <dbReference type="NCBI Taxonomy" id="27404"/>
    <lineage>
        <taxon>Eukaryota</taxon>
        <taxon>Metazoa</taxon>
        <taxon>Ecdysozoa</taxon>
        <taxon>Arthropoda</taxon>
        <taxon>Crustacea</taxon>
        <taxon>Branchiopoda</taxon>
        <taxon>Diplostraca</taxon>
        <taxon>Cladocera</taxon>
        <taxon>Anomopoda</taxon>
        <taxon>Daphniidae</taxon>
        <taxon>Daphnia</taxon>
    </lineage>
</organism>
<dbReference type="Gene3D" id="3.30.505.10">
    <property type="entry name" value="SH2 domain"/>
    <property type="match status" value="2"/>
</dbReference>
<dbReference type="Gene3D" id="1.10.238.10">
    <property type="entry name" value="EF-hand"/>
    <property type="match status" value="2"/>
</dbReference>
<dbReference type="CDD" id="cd16201">
    <property type="entry name" value="EFh_PI-PLCgamma"/>
    <property type="match status" value="1"/>
</dbReference>
<dbReference type="AlphaFoldDB" id="A0A8J2RN00"/>
<dbReference type="GO" id="GO:0010634">
    <property type="term" value="P:positive regulation of epithelial cell migration"/>
    <property type="evidence" value="ECO:0007669"/>
    <property type="project" value="TreeGrafter"/>
</dbReference>
<dbReference type="GO" id="GO:0046488">
    <property type="term" value="P:phosphatidylinositol metabolic process"/>
    <property type="evidence" value="ECO:0007669"/>
    <property type="project" value="TreeGrafter"/>
</dbReference>
<dbReference type="PRINTS" id="PR00390">
    <property type="entry name" value="PHPHLIPASEC"/>
</dbReference>
<evidence type="ECO:0000313" key="22">
    <source>
        <dbReference type="EMBL" id="CAH0104587.1"/>
    </source>
</evidence>
<evidence type="ECO:0000256" key="13">
    <source>
        <dbReference type="PROSITE-ProRule" id="PRU00191"/>
    </source>
</evidence>
<dbReference type="PROSITE" id="PS50007">
    <property type="entry name" value="PIPLC_X_DOMAIN"/>
    <property type="match status" value="1"/>
</dbReference>
<dbReference type="OrthoDB" id="269822at2759"/>
<dbReference type="GO" id="GO:0016042">
    <property type="term" value="P:lipid catabolic process"/>
    <property type="evidence" value="ECO:0007669"/>
    <property type="project" value="UniProtKB-KW"/>
</dbReference>
<dbReference type="CDD" id="cd10341">
    <property type="entry name" value="SH2_N-SH2_PLC_gamma_like"/>
    <property type="match status" value="1"/>
</dbReference>
<evidence type="ECO:0000256" key="1">
    <source>
        <dbReference type="ARBA" id="ARBA00001913"/>
    </source>
</evidence>
<dbReference type="PROSITE" id="PS50008">
    <property type="entry name" value="PIPLC_Y_DOMAIN"/>
    <property type="match status" value="1"/>
</dbReference>
<dbReference type="Gene3D" id="2.60.40.150">
    <property type="entry name" value="C2 domain"/>
    <property type="match status" value="1"/>
</dbReference>
<evidence type="ECO:0000256" key="7">
    <source>
        <dbReference type="ARBA" id="ARBA00022837"/>
    </source>
</evidence>
<protein>
    <recommendedName>
        <fullName evidence="2 15">Phosphoinositide phospholipase C</fullName>
        <ecNumber evidence="2 15">3.1.4.11</ecNumber>
    </recommendedName>
</protein>
<feature type="compositionally biased region" description="Acidic residues" evidence="16">
    <location>
        <begin position="515"/>
        <end position="524"/>
    </location>
</feature>
<dbReference type="GO" id="GO:0004435">
    <property type="term" value="F:phosphatidylinositol-4,5-bisphosphate phospholipase C activity"/>
    <property type="evidence" value="ECO:0007669"/>
    <property type="project" value="UniProtKB-EC"/>
</dbReference>
<dbReference type="EC" id="3.1.4.11" evidence="2 15"/>
<dbReference type="InterPro" id="IPR001452">
    <property type="entry name" value="SH3_domain"/>
</dbReference>
<evidence type="ECO:0000259" key="18">
    <source>
        <dbReference type="PROSITE" id="PS50002"/>
    </source>
</evidence>
<name>A0A8J2RN00_9CRUS</name>
<dbReference type="CDD" id="cd13362">
    <property type="entry name" value="PH_PLC_gamma"/>
    <property type="match status" value="1"/>
</dbReference>
<comment type="cofactor">
    <cofactor evidence="1">
        <name>Ca(2+)</name>
        <dbReference type="ChEBI" id="CHEBI:29108"/>
    </cofactor>
</comment>
<dbReference type="InterPro" id="IPR001192">
    <property type="entry name" value="PI-PLC_fam"/>
</dbReference>
<dbReference type="PROSITE" id="PS50004">
    <property type="entry name" value="C2"/>
    <property type="match status" value="1"/>
</dbReference>
<dbReference type="Gene3D" id="3.20.20.190">
    <property type="entry name" value="Phosphatidylinositol (PI) phosphodiesterase"/>
    <property type="match status" value="2"/>
</dbReference>
<dbReference type="Pfam" id="PF23329">
    <property type="entry name" value="EF_HAND_1_PLCG"/>
    <property type="match status" value="1"/>
</dbReference>
<dbReference type="PANTHER" id="PTHR10336:SF159">
    <property type="entry name" value="1-PHOSPHATIDYLINOSITOL 4,5-BISPHOSPHATE PHOSPHODIESTERASE GAMMA"/>
    <property type="match status" value="1"/>
</dbReference>
<evidence type="ECO:0000256" key="5">
    <source>
        <dbReference type="ARBA" id="ARBA00022737"/>
    </source>
</evidence>
<feature type="domain" description="EF-hand" evidence="21">
    <location>
        <begin position="178"/>
        <end position="213"/>
    </location>
</feature>
<dbReference type="CDD" id="cd00275">
    <property type="entry name" value="C2_PLC_like"/>
    <property type="match status" value="1"/>
</dbReference>
<dbReference type="PROSITE" id="PS50002">
    <property type="entry name" value="SH3"/>
    <property type="match status" value="1"/>
</dbReference>
<dbReference type="SUPFAM" id="SSF55550">
    <property type="entry name" value="SH2 domain"/>
    <property type="match status" value="2"/>
</dbReference>
<keyword evidence="11" id="KW-0807">Transducer</keyword>
<evidence type="ECO:0000256" key="14">
    <source>
        <dbReference type="PROSITE-ProRule" id="PRU00192"/>
    </source>
</evidence>
<dbReference type="SMART" id="SM00252">
    <property type="entry name" value="SH2"/>
    <property type="match status" value="2"/>
</dbReference>
<dbReference type="InterPro" id="IPR035892">
    <property type="entry name" value="C2_domain_sf"/>
</dbReference>
<evidence type="ECO:0000256" key="15">
    <source>
        <dbReference type="RuleBase" id="RU361133"/>
    </source>
</evidence>
<dbReference type="Proteomes" id="UP000789390">
    <property type="component" value="Unassembled WGS sequence"/>
</dbReference>
<dbReference type="InterPro" id="IPR057061">
    <property type="entry name" value="PLCG_EF-hand_2"/>
</dbReference>
<dbReference type="SMART" id="SM00326">
    <property type="entry name" value="SH3"/>
    <property type="match status" value="1"/>
</dbReference>
<dbReference type="Gene3D" id="2.30.30.40">
    <property type="entry name" value="SH3 Domains"/>
    <property type="match status" value="1"/>
</dbReference>
<dbReference type="CDD" id="cd11825">
    <property type="entry name" value="SH3_PLCgamma"/>
    <property type="match status" value="1"/>
</dbReference>
<sequence length="1262" mass="146171">MNEIEGSGLLPEMENIICQLERGTVVTKFFQKKHPDRRILSVKRETRQVVWCKPMSKRNVYEGAVDLREVKEVRPGRNSRDFERWPDDARKFDENRCYVVFYGQDFCLKTLSIGALSRPECDLWVRGLRFLSRDTLTSSYPLQMERWLWKEFCNLTTDRTTVTLKDVKSFLPQVNCQMTKPRLKEAFHEVDCRRLGELSFDEFASLYHILIYDENMYQSFFQKYSSDGSIISLEDFQRFMAEQDDTQMEADVTTAFMRDFVRDPRRNVEPAYFTPKEFTSYLFSHHNELWDSQHNTVNQDMTQPLSSYWIASSHNTYLTGDQFSSISSVEAYARCLNQGCRCIELDCWDGPDGMPFIYHGHTITSKIRFLDVVKTIKEHAFTSSAYPVILSIEDHCSLPQQRKMAKIFEDIFGSMLLTTSIEKNETAMPSPEGLRRKIILKHKKLPEGATSVSLDESMVNGTRLDDSSIKDLDLSNSEKNGILFLEDKLDRQWVSHFFVLSDVKMYYTEVHPEETEPEEADDDIFSTSQESPREGVPEDELHFGEDWFHGRLAGGRPRAEELLQQHGPALGDGAFLVRKSGNFVGDFSLSFWRQNKVYHCHIRSRQDWGRTKYYLIESNCYDSLYSLIVHYKTHPLRSPGFSIVLNKPVPQPCTHESKDWYHPTTVRAKAEELLRWIPRDGAFLVRPSERELNTFSISFRAEGKIKHCRIKQEGRLYIIGTAQFESLIDLVSYYEKNPLYRKVRLRYPVTEEIVRQRGVSPQDGEDAPNYMDSTALTGVTVKALYDYRSQQDDELCFCKHAIIYNVKKEDNGWWRGDYGGRRQLLFPANYTQEIDITQEIQNENSTEVTPLGSLQKGSYDVAGAVVELVALHPTSQSPPDPSPDLNPPKIAPEWLLRVKSPLHSEPIELGCDSKEDAIDWCNTIKNVAQRCSVRENFHREIELTWRIAKELSDIIVYCRAVTFNQERIVRDGRNPYEMSSFPEQKAEKFMLQDQKFFLWYHQIMFSRVYPKGQRIDSSNYCPVPFWNVGSQMAALNYQTPDKSMQLNEAKFLQNGKCGYVLKPSFMLKNQEPSLQAAEDPLIVTVKVIAARHLTKSKRGIVSPCVEIEIIGSQQDNINKHTTKIITDNGFNPIWDETFQLEVACPSLALLRFAVYDIDMFGDPHLIAQATYPLLCIRRGFRSVPLKNGFSELLEMASLLVFLDIHKRKDEGSSVLLKRDRLRDLRNQITDAQERGDPLAEQEARAEFQEIESQIFEDFKSYT</sequence>
<dbReference type="InterPro" id="IPR036028">
    <property type="entry name" value="SH3-like_dom_sf"/>
</dbReference>
<dbReference type="GO" id="GO:0048468">
    <property type="term" value="P:cell development"/>
    <property type="evidence" value="ECO:0007669"/>
    <property type="project" value="UniProtKB-ARBA"/>
</dbReference>
<evidence type="ECO:0000256" key="6">
    <source>
        <dbReference type="ARBA" id="ARBA00022801"/>
    </source>
</evidence>
<dbReference type="Pfam" id="PF00387">
    <property type="entry name" value="PI-PLC-Y"/>
    <property type="match status" value="1"/>
</dbReference>
<dbReference type="FunFam" id="3.30.505.10:FF:000009">
    <property type="entry name" value="1-phosphatidylinositol 4,5-bisphosphate phosphodiesterase gamma"/>
    <property type="match status" value="1"/>
</dbReference>
<evidence type="ECO:0000256" key="2">
    <source>
        <dbReference type="ARBA" id="ARBA00012368"/>
    </source>
</evidence>
<comment type="caution">
    <text evidence="22">The sequence shown here is derived from an EMBL/GenBank/DDBJ whole genome shotgun (WGS) entry which is preliminary data.</text>
</comment>
<dbReference type="CDD" id="cd09932">
    <property type="entry name" value="SH2_C-SH2_PLC_gamma_like"/>
    <property type="match status" value="1"/>
</dbReference>
<evidence type="ECO:0000259" key="17">
    <source>
        <dbReference type="PROSITE" id="PS50001"/>
    </source>
</evidence>
<evidence type="ECO:0000259" key="19">
    <source>
        <dbReference type="PROSITE" id="PS50004"/>
    </source>
</evidence>
<feature type="domain" description="SH2" evidence="17">
    <location>
        <begin position="547"/>
        <end position="649"/>
    </location>
</feature>
<dbReference type="PROSITE" id="PS50222">
    <property type="entry name" value="EF_HAND_2"/>
    <property type="match status" value="1"/>
</dbReference>